<protein>
    <submittedName>
        <fullName evidence="2">N-acetyltransferase</fullName>
    </submittedName>
</protein>
<dbReference type="PROSITE" id="PS51186">
    <property type="entry name" value="GNAT"/>
    <property type="match status" value="1"/>
</dbReference>
<dbReference type="AlphaFoldDB" id="A0A9X1K2P5"/>
<evidence type="ECO:0000259" key="1">
    <source>
        <dbReference type="PROSITE" id="PS51186"/>
    </source>
</evidence>
<dbReference type="GO" id="GO:0016747">
    <property type="term" value="F:acyltransferase activity, transferring groups other than amino-acyl groups"/>
    <property type="evidence" value="ECO:0007669"/>
    <property type="project" value="InterPro"/>
</dbReference>
<evidence type="ECO:0000313" key="3">
    <source>
        <dbReference type="Proteomes" id="UP001138661"/>
    </source>
</evidence>
<proteinExistence type="predicted"/>
<dbReference type="InterPro" id="IPR041496">
    <property type="entry name" value="YitH/HolE_GNAT"/>
</dbReference>
<organism evidence="2 3">
    <name type="scientific">Roseobacter insulae</name>
    <dbReference type="NCBI Taxonomy" id="2859783"/>
    <lineage>
        <taxon>Bacteria</taxon>
        <taxon>Pseudomonadati</taxon>
        <taxon>Pseudomonadota</taxon>
        <taxon>Alphaproteobacteria</taxon>
        <taxon>Rhodobacterales</taxon>
        <taxon>Roseobacteraceae</taxon>
        <taxon>Roseobacter</taxon>
    </lineage>
</organism>
<gene>
    <name evidence="2" type="ORF">KX928_13245</name>
</gene>
<dbReference type="InterPro" id="IPR052729">
    <property type="entry name" value="Acyl/Acetyltrans_Enzymes"/>
</dbReference>
<keyword evidence="3" id="KW-1185">Reference proteome</keyword>
<evidence type="ECO:0000313" key="2">
    <source>
        <dbReference type="EMBL" id="MBW4708748.1"/>
    </source>
</evidence>
<dbReference type="PANTHER" id="PTHR47237">
    <property type="entry name" value="SLL0310 PROTEIN"/>
    <property type="match status" value="1"/>
</dbReference>
<dbReference type="InterPro" id="IPR000182">
    <property type="entry name" value="GNAT_dom"/>
</dbReference>
<sequence>MTVRPMTVEDLRVVLDWAADEGWNPGLDDAAAFHAADPTGFLIKEVDNASVAAVSVVNHDTDFAFLGLYLCRPEFRGQGYGIEVWRAGIAHAGSRCIGLDGVPEQQANYAKSGFAKTGSTVRYNGHLDRVSDPRVQLATTRELQHLVSCDARASGMTRTAFSTTWLSYRPTRQTVVLVEGSDIKGFATFRQCGLGCKIGPLYASSEVDALALLGAHPVAASSDPLFVDVPGHDTALAVLLKQHGFEPVFETARMFTGIPPASAPWAFQAIATMELG</sequence>
<dbReference type="Pfam" id="PF18014">
    <property type="entry name" value="Acetyltransf_18"/>
    <property type="match status" value="1"/>
</dbReference>
<dbReference type="Pfam" id="PF00583">
    <property type="entry name" value="Acetyltransf_1"/>
    <property type="match status" value="1"/>
</dbReference>
<accession>A0A9X1K2P5</accession>
<dbReference type="EMBL" id="JAHXDN010000003">
    <property type="protein sequence ID" value="MBW4708748.1"/>
    <property type="molecule type" value="Genomic_DNA"/>
</dbReference>
<feature type="domain" description="N-acetyltransferase" evidence="1">
    <location>
        <begin position="1"/>
        <end position="142"/>
    </location>
</feature>
<comment type="caution">
    <text evidence="2">The sequence shown here is derived from an EMBL/GenBank/DDBJ whole genome shotgun (WGS) entry which is preliminary data.</text>
</comment>
<dbReference type="PANTHER" id="PTHR47237:SF1">
    <property type="entry name" value="SLL0310 PROTEIN"/>
    <property type="match status" value="1"/>
</dbReference>
<reference evidence="2" key="1">
    <citation type="submission" date="2021-07" db="EMBL/GenBank/DDBJ databases">
        <title>Roseobacter insulae sp. nov., isolated from a tidal flat.</title>
        <authorList>
            <person name="Park S."/>
            <person name="Yoon J.-H."/>
        </authorList>
    </citation>
    <scope>NUCLEOTIDE SEQUENCE</scope>
    <source>
        <strain evidence="2">YSTF-M11</strain>
    </source>
</reference>
<name>A0A9X1K2P5_9RHOB</name>
<dbReference type="RefSeq" id="WP_219503216.1">
    <property type="nucleotide sequence ID" value="NZ_JAHXDN010000003.1"/>
</dbReference>
<dbReference type="Proteomes" id="UP001138661">
    <property type="component" value="Unassembled WGS sequence"/>
</dbReference>